<keyword evidence="2" id="KW-0479">Metal-binding</keyword>
<organism evidence="10 11">
    <name type="scientific">Pelobacter propionicus (strain DSM 2379 / NBRC 103807 / OttBd1)</name>
    <dbReference type="NCBI Taxonomy" id="338966"/>
    <lineage>
        <taxon>Bacteria</taxon>
        <taxon>Pseudomonadati</taxon>
        <taxon>Thermodesulfobacteriota</taxon>
        <taxon>Desulfuromonadia</taxon>
        <taxon>Desulfuromonadales</taxon>
        <taxon>Desulfuromonadaceae</taxon>
        <taxon>Pelobacter</taxon>
    </lineage>
</organism>
<dbReference type="Proteomes" id="UP000006732">
    <property type="component" value="Chromosome"/>
</dbReference>
<gene>
    <name evidence="10" type="ordered locus">Ppro_2182</name>
</gene>
<evidence type="ECO:0000256" key="7">
    <source>
        <dbReference type="SAM" id="Phobius"/>
    </source>
</evidence>
<evidence type="ECO:0000256" key="5">
    <source>
        <dbReference type="ARBA" id="ARBA00023049"/>
    </source>
</evidence>
<proteinExistence type="inferred from homology"/>
<dbReference type="KEGG" id="ppd:Ppro_2182"/>
<evidence type="ECO:0000313" key="11">
    <source>
        <dbReference type="Proteomes" id="UP000006732"/>
    </source>
</evidence>
<feature type="transmembrane region" description="Helical" evidence="7">
    <location>
        <begin position="96"/>
        <end position="118"/>
    </location>
</feature>
<keyword evidence="7" id="KW-1133">Transmembrane helix</keyword>
<keyword evidence="5 6" id="KW-0482">Metalloprotease</keyword>
<dbReference type="Pfam" id="PF01435">
    <property type="entry name" value="Peptidase_M48"/>
    <property type="match status" value="1"/>
</dbReference>
<dbReference type="eggNOG" id="COG0501">
    <property type="taxonomic scope" value="Bacteria"/>
</dbReference>
<keyword evidence="7" id="KW-0472">Membrane</keyword>
<dbReference type="Pfam" id="PF23368">
    <property type="entry name" value="DUF7092"/>
    <property type="match status" value="1"/>
</dbReference>
<keyword evidence="1 6" id="KW-0645">Protease</keyword>
<dbReference type="InterPro" id="IPR051156">
    <property type="entry name" value="Mito/Outer_Membr_Metalloprot"/>
</dbReference>
<feature type="domain" description="Peptidase M48" evidence="8">
    <location>
        <begin position="164"/>
        <end position="344"/>
    </location>
</feature>
<keyword evidence="3 6" id="KW-0378">Hydrolase</keyword>
<dbReference type="PANTHER" id="PTHR22726">
    <property type="entry name" value="METALLOENDOPEPTIDASE OMA1"/>
    <property type="match status" value="1"/>
</dbReference>
<evidence type="ECO:0000256" key="2">
    <source>
        <dbReference type="ARBA" id="ARBA00022723"/>
    </source>
</evidence>
<dbReference type="CDD" id="cd07332">
    <property type="entry name" value="M48C_Oma1_like"/>
    <property type="match status" value="1"/>
</dbReference>
<dbReference type="HOGENOM" id="CLU_029002_0_1_7"/>
<sequence>MKSAPVAYFDGKVSTRREALLLLDGAQVTIRANGVERTYPVAVVSIPPGVGSVRRTLRLPDGGVCELHDPELLAELERACGGAPGQRLLHRWEQSLPLAAGALFLTVLTVFLFLRYGLPTLAQRASLALPISTERTLGRESLATLDRVLMHPSTLGKERRHELTQLFRRVAGAGADGAGYRLEFRSSPKLGANALALPSGIVIITDDLVRLAREDNELAAIMAHELGHVRGRHVLRHILQSSASGLILATLTGDLVSITSLAATLPTALVNASFSRDFEREADDAAIAWMKSSGVPLRCYADILGRLQAQLNVRSGGTNGSDSAVRNYLSTHPDTGERIRRILNEAAHE</sequence>
<dbReference type="GO" id="GO:0051603">
    <property type="term" value="P:proteolysis involved in protein catabolic process"/>
    <property type="evidence" value="ECO:0007669"/>
    <property type="project" value="TreeGrafter"/>
</dbReference>
<dbReference type="GO" id="GO:0046872">
    <property type="term" value="F:metal ion binding"/>
    <property type="evidence" value="ECO:0007669"/>
    <property type="project" value="UniProtKB-KW"/>
</dbReference>
<keyword evidence="11" id="KW-1185">Reference proteome</keyword>
<accession>A1AR20</accession>
<feature type="domain" description="DUF7092" evidence="9">
    <location>
        <begin position="5"/>
        <end position="79"/>
    </location>
</feature>
<name>A1AR20_PELPD</name>
<evidence type="ECO:0000256" key="1">
    <source>
        <dbReference type="ARBA" id="ARBA00022670"/>
    </source>
</evidence>
<evidence type="ECO:0000259" key="9">
    <source>
        <dbReference type="Pfam" id="PF23368"/>
    </source>
</evidence>
<dbReference type="InterPro" id="IPR055518">
    <property type="entry name" value="DUF7092"/>
</dbReference>
<evidence type="ECO:0000256" key="3">
    <source>
        <dbReference type="ARBA" id="ARBA00022801"/>
    </source>
</evidence>
<dbReference type="Gene3D" id="3.30.2010.10">
    <property type="entry name" value="Metalloproteases ('zincins'), catalytic domain"/>
    <property type="match status" value="1"/>
</dbReference>
<dbReference type="OrthoDB" id="9810445at2"/>
<keyword evidence="7" id="KW-0812">Transmembrane</keyword>
<comment type="cofactor">
    <cofactor evidence="6">
        <name>Zn(2+)</name>
        <dbReference type="ChEBI" id="CHEBI:29105"/>
    </cofactor>
    <text evidence="6">Binds 1 zinc ion per subunit.</text>
</comment>
<evidence type="ECO:0000259" key="8">
    <source>
        <dbReference type="Pfam" id="PF01435"/>
    </source>
</evidence>
<dbReference type="AlphaFoldDB" id="A1AR20"/>
<keyword evidence="4 6" id="KW-0862">Zinc</keyword>
<evidence type="ECO:0000256" key="4">
    <source>
        <dbReference type="ARBA" id="ARBA00022833"/>
    </source>
</evidence>
<dbReference type="PANTHER" id="PTHR22726:SF1">
    <property type="entry name" value="METALLOENDOPEPTIDASE OMA1, MITOCHONDRIAL"/>
    <property type="match status" value="1"/>
</dbReference>
<dbReference type="EMBL" id="CP000482">
    <property type="protein sequence ID" value="ABK99790.1"/>
    <property type="molecule type" value="Genomic_DNA"/>
</dbReference>
<protein>
    <submittedName>
        <fullName evidence="10">Peptidase M48, Ste24p</fullName>
    </submittedName>
</protein>
<dbReference type="STRING" id="338966.Ppro_2182"/>
<dbReference type="GO" id="GO:0016020">
    <property type="term" value="C:membrane"/>
    <property type="evidence" value="ECO:0007669"/>
    <property type="project" value="TreeGrafter"/>
</dbReference>
<dbReference type="RefSeq" id="WP_011736051.1">
    <property type="nucleotide sequence ID" value="NC_008609.1"/>
</dbReference>
<comment type="similarity">
    <text evidence="6">Belongs to the peptidase M48 family.</text>
</comment>
<evidence type="ECO:0000256" key="6">
    <source>
        <dbReference type="RuleBase" id="RU003983"/>
    </source>
</evidence>
<evidence type="ECO:0000313" key="10">
    <source>
        <dbReference type="EMBL" id="ABK99790.1"/>
    </source>
</evidence>
<reference evidence="10 11" key="1">
    <citation type="submission" date="2006-10" db="EMBL/GenBank/DDBJ databases">
        <title>Complete sequence of chromosome of Pelobacter propionicus DSM 2379.</title>
        <authorList>
            <consortium name="US DOE Joint Genome Institute"/>
            <person name="Copeland A."/>
            <person name="Lucas S."/>
            <person name="Lapidus A."/>
            <person name="Barry K."/>
            <person name="Detter J.C."/>
            <person name="Glavina del Rio T."/>
            <person name="Hammon N."/>
            <person name="Israni S."/>
            <person name="Dalin E."/>
            <person name="Tice H."/>
            <person name="Pitluck S."/>
            <person name="Saunders E."/>
            <person name="Brettin T."/>
            <person name="Bruce D."/>
            <person name="Han C."/>
            <person name="Tapia R."/>
            <person name="Schmutz J."/>
            <person name="Larimer F."/>
            <person name="Land M."/>
            <person name="Hauser L."/>
            <person name="Kyrpides N."/>
            <person name="Kim E."/>
            <person name="Lovley D."/>
            <person name="Richardson P."/>
        </authorList>
    </citation>
    <scope>NUCLEOTIDE SEQUENCE [LARGE SCALE GENOMIC DNA]</scope>
    <source>
        <strain evidence="11">DSM 2379 / NBRC 103807 / OttBd1</strain>
    </source>
</reference>
<dbReference type="InterPro" id="IPR001915">
    <property type="entry name" value="Peptidase_M48"/>
</dbReference>
<dbReference type="GO" id="GO:0004222">
    <property type="term" value="F:metalloendopeptidase activity"/>
    <property type="evidence" value="ECO:0007669"/>
    <property type="project" value="InterPro"/>
</dbReference>